<dbReference type="InterPro" id="IPR052900">
    <property type="entry name" value="Phospholipid_Metab_Enz"/>
</dbReference>
<dbReference type="InterPro" id="IPR032093">
    <property type="entry name" value="PhoD_N"/>
</dbReference>
<dbReference type="Proteomes" id="UP001500218">
    <property type="component" value="Unassembled WGS sequence"/>
</dbReference>
<comment type="caution">
    <text evidence="3">The sequence shown here is derived from an EMBL/GenBank/DDBJ whole genome shotgun (WGS) entry which is preliminary data.</text>
</comment>
<dbReference type="RefSeq" id="WP_344139687.1">
    <property type="nucleotide sequence ID" value="NZ_BAAALT010000279.1"/>
</dbReference>
<dbReference type="PANTHER" id="PTHR43606:SF1">
    <property type="entry name" value="PHOD-LIKE PHOSPHATASE METALLOPHOSPHATASE DOMAIN-CONTAINING PROTEIN"/>
    <property type="match status" value="1"/>
</dbReference>
<evidence type="ECO:0000313" key="4">
    <source>
        <dbReference type="Proteomes" id="UP001500218"/>
    </source>
</evidence>
<dbReference type="InterPro" id="IPR018946">
    <property type="entry name" value="PhoD-like_MPP"/>
</dbReference>
<feature type="domain" description="PhoD-like phosphatase metallophosphatase" evidence="1">
    <location>
        <begin position="159"/>
        <end position="501"/>
    </location>
</feature>
<dbReference type="Gene3D" id="2.60.40.380">
    <property type="entry name" value="Purple acid phosphatase-like, N-terminal"/>
    <property type="match status" value="1"/>
</dbReference>
<sequence>MAELDRRMLLRSGLAAGAGLAFGGSLLPRAGAAAPAFVPSGRPTITHGVQSGDPTRHSAVVWTRADRPGRMLVEVCNRPDFRNARRVRGPLLTPDTDLTGSVTLRELPHNSDIHYRVRIEDPDTHGLRSEPVVGRLRTAPGGGTRRAARGVRFVWTADINGQGWGINPDRGGMRIFEQMRLLRPDFYLCSGDTVYADGPITETVNLPDGTVWRNLVTEAKSKVAETLDEFRGQYAYNLLDENLKAFAAEVAQINQWDDHEVRNNWYPGQVFDDPRYTGRNADVLAARARQAFGEWVPSRSREIFRKLSFGPLLDLFVLDMRTFKDPNDDNRYADPTRGLLGARQRAWLIDGLRASRATWKVIAIDLPLGLVVGDGANRYEGVAQGAGGAPMGRELEFATVLRDAHRNGVTGLVFLTADVHYTAAHHYDPARAAVGDFTPFWEFVSGPANAGAFGPNTLDPTFGPRAEFVHAPPAANTSPAGGFQHFGEVDIDGASGAFTVRLRDLTGAALWSVTLPAQAH</sequence>
<protein>
    <submittedName>
        <fullName evidence="3">Alkaline phosphatase D family protein</fullName>
    </submittedName>
</protein>
<name>A0ABP4YX37_9ACTN</name>
<dbReference type="InterPro" id="IPR038607">
    <property type="entry name" value="PhoD-like_sf"/>
</dbReference>
<evidence type="ECO:0000259" key="1">
    <source>
        <dbReference type="Pfam" id="PF09423"/>
    </source>
</evidence>
<dbReference type="InterPro" id="IPR006311">
    <property type="entry name" value="TAT_signal"/>
</dbReference>
<feature type="domain" description="Phospholipase D N-terminal" evidence="2">
    <location>
        <begin position="47"/>
        <end position="138"/>
    </location>
</feature>
<reference evidence="4" key="1">
    <citation type="journal article" date="2019" name="Int. J. Syst. Evol. Microbiol.">
        <title>The Global Catalogue of Microorganisms (GCM) 10K type strain sequencing project: providing services to taxonomists for standard genome sequencing and annotation.</title>
        <authorList>
            <consortium name="The Broad Institute Genomics Platform"/>
            <consortium name="The Broad Institute Genome Sequencing Center for Infectious Disease"/>
            <person name="Wu L."/>
            <person name="Ma J."/>
        </authorList>
    </citation>
    <scope>NUCLEOTIDE SEQUENCE [LARGE SCALE GENOMIC DNA]</scope>
    <source>
        <strain evidence="4">JCM 13250</strain>
    </source>
</reference>
<dbReference type="Pfam" id="PF16655">
    <property type="entry name" value="PhoD_N"/>
    <property type="match status" value="1"/>
</dbReference>
<evidence type="ECO:0000313" key="3">
    <source>
        <dbReference type="EMBL" id="GAA1833625.1"/>
    </source>
</evidence>
<dbReference type="Pfam" id="PF09423">
    <property type="entry name" value="PhoD"/>
    <property type="match status" value="1"/>
</dbReference>
<evidence type="ECO:0000259" key="2">
    <source>
        <dbReference type="Pfam" id="PF16655"/>
    </source>
</evidence>
<keyword evidence="4" id="KW-1185">Reference proteome</keyword>
<accession>A0ABP4YX37</accession>
<dbReference type="Gene3D" id="3.60.21.70">
    <property type="entry name" value="PhoD-like phosphatase"/>
    <property type="match status" value="1"/>
</dbReference>
<proteinExistence type="predicted"/>
<dbReference type="SUPFAM" id="SSF56300">
    <property type="entry name" value="Metallo-dependent phosphatases"/>
    <property type="match status" value="1"/>
</dbReference>
<organism evidence="3 4">
    <name type="scientific">Luedemannella flava</name>
    <dbReference type="NCBI Taxonomy" id="349316"/>
    <lineage>
        <taxon>Bacteria</taxon>
        <taxon>Bacillati</taxon>
        <taxon>Actinomycetota</taxon>
        <taxon>Actinomycetes</taxon>
        <taxon>Micromonosporales</taxon>
        <taxon>Micromonosporaceae</taxon>
        <taxon>Luedemannella</taxon>
    </lineage>
</organism>
<dbReference type="EMBL" id="BAAALT010000279">
    <property type="protein sequence ID" value="GAA1833625.1"/>
    <property type="molecule type" value="Genomic_DNA"/>
</dbReference>
<dbReference type="PANTHER" id="PTHR43606">
    <property type="entry name" value="PHOSPHATASE, PUTATIVE (AFU_ORTHOLOGUE AFUA_6G08710)-RELATED"/>
    <property type="match status" value="1"/>
</dbReference>
<dbReference type="PROSITE" id="PS51318">
    <property type="entry name" value="TAT"/>
    <property type="match status" value="1"/>
</dbReference>
<dbReference type="InterPro" id="IPR029052">
    <property type="entry name" value="Metallo-depent_PP-like"/>
</dbReference>
<gene>
    <name evidence="3" type="ORF">GCM10009682_60040</name>
</gene>